<protein>
    <recommendedName>
        <fullName evidence="1">DUF5655 domain-containing protein</fullName>
    </recommendedName>
</protein>
<proteinExistence type="predicted"/>
<evidence type="ECO:0000259" key="1">
    <source>
        <dbReference type="Pfam" id="PF18899"/>
    </source>
</evidence>
<gene>
    <name evidence="2" type="ORF">H9815_17615</name>
</gene>
<comment type="caution">
    <text evidence="2">The sequence shown here is derived from an EMBL/GenBank/DDBJ whole genome shotgun (WGS) entry which is preliminary data.</text>
</comment>
<evidence type="ECO:0000313" key="2">
    <source>
        <dbReference type="EMBL" id="HIZ37598.1"/>
    </source>
</evidence>
<dbReference type="InterPro" id="IPR043714">
    <property type="entry name" value="DUF5655"/>
</dbReference>
<dbReference type="Proteomes" id="UP000824037">
    <property type="component" value="Unassembled WGS sequence"/>
</dbReference>
<reference evidence="2" key="2">
    <citation type="submission" date="2021-04" db="EMBL/GenBank/DDBJ databases">
        <authorList>
            <person name="Gilroy R."/>
        </authorList>
    </citation>
    <scope>NUCLEOTIDE SEQUENCE</scope>
    <source>
        <strain evidence="2">ChiGjej4B4-7305</strain>
    </source>
</reference>
<evidence type="ECO:0000313" key="3">
    <source>
        <dbReference type="Proteomes" id="UP000824037"/>
    </source>
</evidence>
<organism evidence="2 3">
    <name type="scientific">Candidatus Ruania gallistercoris</name>
    <dbReference type="NCBI Taxonomy" id="2838746"/>
    <lineage>
        <taxon>Bacteria</taxon>
        <taxon>Bacillati</taxon>
        <taxon>Actinomycetota</taxon>
        <taxon>Actinomycetes</taxon>
        <taxon>Micrococcales</taxon>
        <taxon>Ruaniaceae</taxon>
        <taxon>Ruania</taxon>
    </lineage>
</organism>
<dbReference type="EMBL" id="DXBY01000304">
    <property type="protein sequence ID" value="HIZ37598.1"/>
    <property type="molecule type" value="Genomic_DNA"/>
</dbReference>
<dbReference type="Pfam" id="PF18899">
    <property type="entry name" value="DUF5655"/>
    <property type="match status" value="1"/>
</dbReference>
<accession>A0A9D2J5R4</accession>
<reference evidence="2" key="1">
    <citation type="journal article" date="2021" name="PeerJ">
        <title>Extensive microbial diversity within the chicken gut microbiome revealed by metagenomics and culture.</title>
        <authorList>
            <person name="Gilroy R."/>
            <person name="Ravi A."/>
            <person name="Getino M."/>
            <person name="Pursley I."/>
            <person name="Horton D.L."/>
            <person name="Alikhan N.F."/>
            <person name="Baker D."/>
            <person name="Gharbi K."/>
            <person name="Hall N."/>
            <person name="Watson M."/>
            <person name="Adriaenssens E.M."/>
            <person name="Foster-Nyarko E."/>
            <person name="Jarju S."/>
            <person name="Secka A."/>
            <person name="Antonio M."/>
            <person name="Oren A."/>
            <person name="Chaudhuri R.R."/>
            <person name="La Ragione R."/>
            <person name="Hildebrand F."/>
            <person name="Pallen M.J."/>
        </authorList>
    </citation>
    <scope>NUCLEOTIDE SEQUENCE</scope>
    <source>
        <strain evidence="2">ChiGjej4B4-7305</strain>
    </source>
</reference>
<sequence length="188" mass="20867">MEFAGWQSMVDQCEAILVRRTGTSSTDWAQRLRDEGLTEQQRARDWLTAQGVGGRGQDAVIWAAFGLPEFFTATGGELVEAQYGERRELRPVAAAVFAAVAGWPGLELQARKTYVALRTPRRMFAQVVPATKTRVDLRLRLAVPASDRVEVLAPNRDQPLDRRVRLATVEDVDAEVVALLRQAFEASS</sequence>
<feature type="domain" description="DUF5655" evidence="1">
    <location>
        <begin position="80"/>
        <end position="186"/>
    </location>
</feature>
<name>A0A9D2J5R4_9MICO</name>
<dbReference type="AlphaFoldDB" id="A0A9D2J5R4"/>